<protein>
    <submittedName>
        <fullName evidence="2">Uncharacterized protein</fullName>
    </submittedName>
</protein>
<proteinExistence type="predicted"/>
<dbReference type="Proteomes" id="UP000887565">
    <property type="component" value="Unplaced"/>
</dbReference>
<name>A0A915HS29_ROMCU</name>
<sequence length="85" mass="9809">MPTTHRHSDEYILDLDLPDWCAMSPPPKPEAAKVEKSPPTIPADYKIQRKQENNSDNFFANFCHYEGITREQNSCKMIIEITPNC</sequence>
<keyword evidence="1" id="KW-1185">Reference proteome</keyword>
<evidence type="ECO:0000313" key="1">
    <source>
        <dbReference type="Proteomes" id="UP000887565"/>
    </source>
</evidence>
<dbReference type="WBParaSite" id="nRc.2.0.1.t04549-RA">
    <property type="protein sequence ID" value="nRc.2.0.1.t04549-RA"/>
    <property type="gene ID" value="nRc.2.0.1.g04549"/>
</dbReference>
<dbReference type="AlphaFoldDB" id="A0A915HS29"/>
<evidence type="ECO:0000313" key="2">
    <source>
        <dbReference type="WBParaSite" id="nRc.2.0.1.t04549-RA"/>
    </source>
</evidence>
<accession>A0A915HS29</accession>
<reference evidence="2" key="1">
    <citation type="submission" date="2022-11" db="UniProtKB">
        <authorList>
            <consortium name="WormBaseParasite"/>
        </authorList>
    </citation>
    <scope>IDENTIFICATION</scope>
</reference>
<organism evidence="1 2">
    <name type="scientific">Romanomermis culicivorax</name>
    <name type="common">Nematode worm</name>
    <dbReference type="NCBI Taxonomy" id="13658"/>
    <lineage>
        <taxon>Eukaryota</taxon>
        <taxon>Metazoa</taxon>
        <taxon>Ecdysozoa</taxon>
        <taxon>Nematoda</taxon>
        <taxon>Enoplea</taxon>
        <taxon>Dorylaimia</taxon>
        <taxon>Mermithida</taxon>
        <taxon>Mermithoidea</taxon>
        <taxon>Mermithidae</taxon>
        <taxon>Romanomermis</taxon>
    </lineage>
</organism>